<feature type="transmembrane region" description="Helical" evidence="1">
    <location>
        <begin position="106"/>
        <end position="133"/>
    </location>
</feature>
<feature type="transmembrane region" description="Helical" evidence="1">
    <location>
        <begin position="73"/>
        <end position="94"/>
    </location>
</feature>
<feature type="transmembrane region" description="Helical" evidence="1">
    <location>
        <begin position="21"/>
        <end position="43"/>
    </location>
</feature>
<protein>
    <submittedName>
        <fullName evidence="2">Uncharacterized protein</fullName>
    </submittedName>
</protein>
<keyword evidence="1" id="KW-1133">Transmembrane helix</keyword>
<dbReference type="Proteomes" id="UP000034354">
    <property type="component" value="Unassembled WGS sequence"/>
</dbReference>
<name>A0A0G1MDY6_9BACT</name>
<evidence type="ECO:0000313" key="2">
    <source>
        <dbReference type="EMBL" id="KKU06469.1"/>
    </source>
</evidence>
<gene>
    <name evidence="2" type="ORF">UX09_C0051G0002</name>
</gene>
<feature type="transmembrane region" description="Helical" evidence="1">
    <location>
        <begin position="145"/>
        <end position="167"/>
    </location>
</feature>
<keyword evidence="1" id="KW-0472">Membrane</keyword>
<comment type="caution">
    <text evidence="2">The sequence shown here is derived from an EMBL/GenBank/DDBJ whole genome shotgun (WGS) entry which is preliminary data.</text>
</comment>
<organism evidence="2 3">
    <name type="scientific">Candidatus Uhrbacteria bacterium GW2011_GWE2_45_35</name>
    <dbReference type="NCBI Taxonomy" id="1618993"/>
    <lineage>
        <taxon>Bacteria</taxon>
        <taxon>Candidatus Uhriibacteriota</taxon>
    </lineage>
</organism>
<evidence type="ECO:0000256" key="1">
    <source>
        <dbReference type="SAM" id="Phobius"/>
    </source>
</evidence>
<feature type="transmembrane region" description="Helical" evidence="1">
    <location>
        <begin position="49"/>
        <end position="68"/>
    </location>
</feature>
<sequence>MKKIMNILSPQKRVILFYSSFVLWVGINMGLFFYLLFNFWVLIGEVSHLLVIPYIPLVGALYFSLDLIKKRKLLFFIFLLAFFAADALALFGIVREMLGLVVRNDVPGLVFAYLFVGQSILQLILIIGFFIYERVAKNAKHLRKIAVPFAITVGVYLLYRLVFWIWFITGFKV</sequence>
<dbReference type="AlphaFoldDB" id="A0A0G1MDY6"/>
<reference evidence="2 3" key="1">
    <citation type="journal article" date="2015" name="Nature">
        <title>rRNA introns, odd ribosomes, and small enigmatic genomes across a large radiation of phyla.</title>
        <authorList>
            <person name="Brown C.T."/>
            <person name="Hug L.A."/>
            <person name="Thomas B.C."/>
            <person name="Sharon I."/>
            <person name="Castelle C.J."/>
            <person name="Singh A."/>
            <person name="Wilkins M.J."/>
            <person name="Williams K.H."/>
            <person name="Banfield J.F."/>
        </authorList>
    </citation>
    <scope>NUCLEOTIDE SEQUENCE [LARGE SCALE GENOMIC DNA]</scope>
</reference>
<accession>A0A0G1MDY6</accession>
<keyword evidence="1" id="KW-0812">Transmembrane</keyword>
<proteinExistence type="predicted"/>
<dbReference type="EMBL" id="LCKW01000051">
    <property type="protein sequence ID" value="KKU06469.1"/>
    <property type="molecule type" value="Genomic_DNA"/>
</dbReference>
<evidence type="ECO:0000313" key="3">
    <source>
        <dbReference type="Proteomes" id="UP000034354"/>
    </source>
</evidence>